<proteinExistence type="inferred from homology"/>
<name>A0A542Z8U5_9MICO</name>
<evidence type="ECO:0000259" key="3">
    <source>
        <dbReference type="PROSITE" id="PS50125"/>
    </source>
</evidence>
<feature type="transmembrane region" description="Helical" evidence="2">
    <location>
        <begin position="176"/>
        <end position="200"/>
    </location>
</feature>
<dbReference type="PANTHER" id="PTHR43081:SF1">
    <property type="entry name" value="ADENYLATE CYCLASE, TERMINAL-DIFFERENTIATION SPECIFIC"/>
    <property type="match status" value="1"/>
</dbReference>
<feature type="domain" description="Guanylate cyclase" evidence="3">
    <location>
        <begin position="280"/>
        <end position="409"/>
    </location>
</feature>
<dbReference type="PANTHER" id="PTHR43081">
    <property type="entry name" value="ADENYLATE CYCLASE, TERMINAL-DIFFERENTIATION SPECIFIC-RELATED"/>
    <property type="match status" value="1"/>
</dbReference>
<dbReference type="Proteomes" id="UP000319514">
    <property type="component" value="Unassembled WGS sequence"/>
</dbReference>
<sequence length="461" mass="48941">MSPRLSGPMARRVGTGLALALPLAGLLLLLRRPGLDAVWEHHPSHFWLVLLAALLSAVVAYGTGAAALARGDARVMLVSLAFLAAAGFLGLHAVATPGAVLDHPNAGFVVAIPVGLALGGVFAAWSSADLEGERGVRVMRLARGLRAGLLVLMGLWAVASLADLPPLNGHQPPERAAGPLVVTAVLGIVLYAVAAARFLALWRVRPAVMLLAMAAAFVLLAEALIAVVYAPSWHLSWWEWHVLMLLAFALVAWGARVQWHEERYADLYLDQTRSGTREMSILFADLQGFTSFSEAHDPQQVTAMLNAYFEVAIPPVVRRHGGEIDRIIGDALMVTFNKRGDQPDHARRAALAALDLQEATGRVAAAHEGWPRFRVGVNSGEVSLSLLGASGGRTHTVIGDTVNVASRLEGRAPVGGVAIGPATRDLLPGAVTERLGALELKGRAEPVEAWVLLGLEDYSPR</sequence>
<dbReference type="GO" id="GO:0004016">
    <property type="term" value="F:adenylate cyclase activity"/>
    <property type="evidence" value="ECO:0007669"/>
    <property type="project" value="UniProtKB-ARBA"/>
</dbReference>
<evidence type="ECO:0000313" key="5">
    <source>
        <dbReference type="Proteomes" id="UP000319514"/>
    </source>
</evidence>
<accession>A0A542Z8U5</accession>
<keyword evidence="2" id="KW-1133">Transmembrane helix</keyword>
<dbReference type="PROSITE" id="PS50125">
    <property type="entry name" value="GUANYLATE_CYCLASE_2"/>
    <property type="match status" value="1"/>
</dbReference>
<feature type="transmembrane region" description="Helical" evidence="2">
    <location>
        <begin position="47"/>
        <end position="68"/>
    </location>
</feature>
<dbReference type="OrthoDB" id="5476461at2"/>
<reference evidence="4 5" key="1">
    <citation type="submission" date="2019-06" db="EMBL/GenBank/DDBJ databases">
        <title>Sequencing the genomes of 1000 actinobacteria strains.</title>
        <authorList>
            <person name="Klenk H.-P."/>
        </authorList>
    </citation>
    <scope>NUCLEOTIDE SEQUENCE [LARGE SCALE GENOMIC DNA]</scope>
    <source>
        <strain evidence="4 5">DSM 18082</strain>
    </source>
</reference>
<feature type="transmembrane region" description="Helical" evidence="2">
    <location>
        <begin position="75"/>
        <end position="94"/>
    </location>
</feature>
<comment type="caution">
    <text evidence="4">The sequence shown here is derived from an EMBL/GenBank/DDBJ whole genome shotgun (WGS) entry which is preliminary data.</text>
</comment>
<dbReference type="SUPFAM" id="SSF55073">
    <property type="entry name" value="Nucleotide cyclase"/>
    <property type="match status" value="1"/>
</dbReference>
<evidence type="ECO:0000256" key="1">
    <source>
        <dbReference type="ARBA" id="ARBA00005381"/>
    </source>
</evidence>
<dbReference type="CDD" id="cd07302">
    <property type="entry name" value="CHD"/>
    <property type="match status" value="1"/>
</dbReference>
<dbReference type="InterPro" id="IPR050697">
    <property type="entry name" value="Adenylyl/Guanylyl_Cyclase_3/4"/>
</dbReference>
<dbReference type="Gene3D" id="3.30.70.1230">
    <property type="entry name" value="Nucleotide cyclase"/>
    <property type="match status" value="1"/>
</dbReference>
<evidence type="ECO:0000256" key="2">
    <source>
        <dbReference type="SAM" id="Phobius"/>
    </source>
</evidence>
<dbReference type="GO" id="GO:0009190">
    <property type="term" value="P:cyclic nucleotide biosynthetic process"/>
    <property type="evidence" value="ECO:0007669"/>
    <property type="project" value="InterPro"/>
</dbReference>
<dbReference type="InterPro" id="IPR029787">
    <property type="entry name" value="Nucleotide_cyclase"/>
</dbReference>
<comment type="similarity">
    <text evidence="1">Belongs to the adenylyl cyclase class-3 family.</text>
</comment>
<dbReference type="EMBL" id="VFOQ01000002">
    <property type="protein sequence ID" value="TQL56766.1"/>
    <property type="molecule type" value="Genomic_DNA"/>
</dbReference>
<protein>
    <submittedName>
        <fullName evidence="4">Class 3 adenylate cyclase</fullName>
    </submittedName>
</protein>
<feature type="transmembrane region" description="Helical" evidence="2">
    <location>
        <begin position="207"/>
        <end position="231"/>
    </location>
</feature>
<feature type="transmembrane region" description="Helical" evidence="2">
    <location>
        <begin position="106"/>
        <end position="125"/>
    </location>
</feature>
<evidence type="ECO:0000313" key="4">
    <source>
        <dbReference type="EMBL" id="TQL56766.1"/>
    </source>
</evidence>
<dbReference type="InterPro" id="IPR001054">
    <property type="entry name" value="A/G_cyclase"/>
</dbReference>
<feature type="transmembrane region" description="Helical" evidence="2">
    <location>
        <begin position="145"/>
        <end position="164"/>
    </location>
</feature>
<dbReference type="RefSeq" id="WP_141790147.1">
    <property type="nucleotide sequence ID" value="NZ_BAAAKX010000008.1"/>
</dbReference>
<dbReference type="SMART" id="SM00044">
    <property type="entry name" value="CYCc"/>
    <property type="match status" value="1"/>
</dbReference>
<dbReference type="Pfam" id="PF00211">
    <property type="entry name" value="Guanylate_cyc"/>
    <property type="match status" value="1"/>
</dbReference>
<dbReference type="GO" id="GO:0035556">
    <property type="term" value="P:intracellular signal transduction"/>
    <property type="evidence" value="ECO:0007669"/>
    <property type="project" value="InterPro"/>
</dbReference>
<feature type="transmembrane region" description="Helical" evidence="2">
    <location>
        <begin position="237"/>
        <end position="255"/>
    </location>
</feature>
<gene>
    <name evidence="4" type="ORF">FB474_3527</name>
</gene>
<keyword evidence="2" id="KW-0812">Transmembrane</keyword>
<keyword evidence="5" id="KW-1185">Reference proteome</keyword>
<dbReference type="AlphaFoldDB" id="A0A542Z8U5"/>
<organism evidence="4 5">
    <name type="scientific">Oryzihumus leptocrescens</name>
    <dbReference type="NCBI Taxonomy" id="297536"/>
    <lineage>
        <taxon>Bacteria</taxon>
        <taxon>Bacillati</taxon>
        <taxon>Actinomycetota</taxon>
        <taxon>Actinomycetes</taxon>
        <taxon>Micrococcales</taxon>
        <taxon>Intrasporangiaceae</taxon>
        <taxon>Oryzihumus</taxon>
    </lineage>
</organism>
<keyword evidence="2" id="KW-0472">Membrane</keyword>